<dbReference type="PROSITE" id="PS50103">
    <property type="entry name" value="ZF_C3H1"/>
    <property type="match status" value="1"/>
</dbReference>
<evidence type="ECO:0008006" key="7">
    <source>
        <dbReference type="Google" id="ProtNLM"/>
    </source>
</evidence>
<feature type="domain" description="CCHC-type" evidence="4">
    <location>
        <begin position="441"/>
        <end position="456"/>
    </location>
</feature>
<name>A0AA39YJS3_9PEZI</name>
<accession>A0AA39YJS3</accession>
<dbReference type="InterPro" id="IPR021139">
    <property type="entry name" value="NYN"/>
</dbReference>
<evidence type="ECO:0000259" key="3">
    <source>
        <dbReference type="PROSITE" id="PS50103"/>
    </source>
</evidence>
<gene>
    <name evidence="5" type="ORF">QBC41DRAFT_61146</name>
</gene>
<dbReference type="Gene3D" id="3.40.50.1010">
    <property type="entry name" value="5'-nuclease"/>
    <property type="match status" value="1"/>
</dbReference>
<keyword evidence="1" id="KW-0862">Zinc</keyword>
<evidence type="ECO:0000313" key="6">
    <source>
        <dbReference type="Proteomes" id="UP001174997"/>
    </source>
</evidence>
<evidence type="ECO:0000259" key="4">
    <source>
        <dbReference type="PROSITE" id="PS50158"/>
    </source>
</evidence>
<feature type="region of interest" description="Disordered" evidence="2">
    <location>
        <begin position="307"/>
        <end position="381"/>
    </location>
</feature>
<dbReference type="GO" id="GO:0004540">
    <property type="term" value="F:RNA nuclease activity"/>
    <property type="evidence" value="ECO:0007669"/>
    <property type="project" value="InterPro"/>
</dbReference>
<dbReference type="PROSITE" id="PS50158">
    <property type="entry name" value="ZF_CCHC"/>
    <property type="match status" value="1"/>
</dbReference>
<dbReference type="GO" id="GO:0008270">
    <property type="term" value="F:zinc ion binding"/>
    <property type="evidence" value="ECO:0007669"/>
    <property type="project" value="UniProtKB-KW"/>
</dbReference>
<comment type="caution">
    <text evidence="5">The sequence shown here is derived from an EMBL/GenBank/DDBJ whole genome shotgun (WGS) entry which is preliminary data.</text>
</comment>
<dbReference type="Proteomes" id="UP001174997">
    <property type="component" value="Unassembled WGS sequence"/>
</dbReference>
<reference evidence="5" key="1">
    <citation type="submission" date="2023-06" db="EMBL/GenBank/DDBJ databases">
        <title>Genome-scale phylogeny and comparative genomics of the fungal order Sordariales.</title>
        <authorList>
            <consortium name="Lawrence Berkeley National Laboratory"/>
            <person name="Hensen N."/>
            <person name="Bonometti L."/>
            <person name="Westerberg I."/>
            <person name="Brannstrom I.O."/>
            <person name="Guillou S."/>
            <person name="Cros-Aarteil S."/>
            <person name="Calhoun S."/>
            <person name="Haridas S."/>
            <person name="Kuo A."/>
            <person name="Mondo S."/>
            <person name="Pangilinan J."/>
            <person name="Riley R."/>
            <person name="Labutti K."/>
            <person name="Andreopoulos B."/>
            <person name="Lipzen A."/>
            <person name="Chen C."/>
            <person name="Yanf M."/>
            <person name="Daum C."/>
            <person name="Ng V."/>
            <person name="Clum A."/>
            <person name="Steindorff A."/>
            <person name="Ohm R."/>
            <person name="Martin F."/>
            <person name="Silar P."/>
            <person name="Natvig D."/>
            <person name="Lalanne C."/>
            <person name="Gautier V."/>
            <person name="Ament-Velasquez S.L."/>
            <person name="Kruys A."/>
            <person name="Hutchinson M.I."/>
            <person name="Powell A.J."/>
            <person name="Barry K."/>
            <person name="Miller A.N."/>
            <person name="Grigoriev I.V."/>
            <person name="Debuchy R."/>
            <person name="Gladieux P."/>
            <person name="Thoren M.H."/>
            <person name="Johannesson H."/>
        </authorList>
    </citation>
    <scope>NUCLEOTIDE SEQUENCE</scope>
    <source>
        <strain evidence="5">CBS 307.81</strain>
    </source>
</reference>
<proteinExistence type="predicted"/>
<evidence type="ECO:0000256" key="1">
    <source>
        <dbReference type="PROSITE-ProRule" id="PRU00723"/>
    </source>
</evidence>
<dbReference type="GO" id="GO:0003676">
    <property type="term" value="F:nucleic acid binding"/>
    <property type="evidence" value="ECO:0007669"/>
    <property type="project" value="InterPro"/>
</dbReference>
<sequence>MDNDNDECLLFVDDSNVWIEAQKFAASGNSHMPKLTGRDHDPRLRINIGKLVNTLCSGRTQRQSYIYGSRPPPNDMVWKQYEKFKFQTKIYDRSSQGKEKEVDNSMSADMTEEAVDLRASAKYDKAAEETKKRTVFIVITGDRDMLPPIRKVLKCGIRVELWGWKSGMAKEYLKERNTNDCLSVNFLDNIFREVSFTNFRSTRTTRVVPAYTIVILKPEDLAEETWNDSFVARILLQSGRLFYTRLSKGGPEMIVEFPGVKNIEAIIIQARELFGEKTKIMSWPIYSSRFNKDISEVVETSNMFLPLENDSQSSSPPPSTKKESQSPPGNAPGVDEQSGDQEVQNLGRNPDDEEGWEQVKSRSPPGKAHGRAQRGTQRCPHGQHCGAGGECGYIHTNKEMARFRDYPTQNFKKWKTKTCTRIGCRMGERCPFAHSKEETWCLSCNDQGHLTDDCRS</sequence>
<feature type="zinc finger region" description="C3H1-type" evidence="1">
    <location>
        <begin position="405"/>
        <end position="437"/>
    </location>
</feature>
<feature type="domain" description="C3H1-type" evidence="3">
    <location>
        <begin position="405"/>
        <end position="437"/>
    </location>
</feature>
<protein>
    <recommendedName>
        <fullName evidence="7">NYN domain-containing protein</fullName>
    </recommendedName>
</protein>
<keyword evidence="6" id="KW-1185">Reference proteome</keyword>
<dbReference type="EMBL" id="JAULSY010000237">
    <property type="protein sequence ID" value="KAK0653848.1"/>
    <property type="molecule type" value="Genomic_DNA"/>
</dbReference>
<dbReference type="InterPro" id="IPR000571">
    <property type="entry name" value="Znf_CCCH"/>
</dbReference>
<keyword evidence="1" id="KW-0479">Metal-binding</keyword>
<evidence type="ECO:0000313" key="5">
    <source>
        <dbReference type="EMBL" id="KAK0653848.1"/>
    </source>
</evidence>
<organism evidence="5 6">
    <name type="scientific">Cercophora samala</name>
    <dbReference type="NCBI Taxonomy" id="330535"/>
    <lineage>
        <taxon>Eukaryota</taxon>
        <taxon>Fungi</taxon>
        <taxon>Dikarya</taxon>
        <taxon>Ascomycota</taxon>
        <taxon>Pezizomycotina</taxon>
        <taxon>Sordariomycetes</taxon>
        <taxon>Sordariomycetidae</taxon>
        <taxon>Sordariales</taxon>
        <taxon>Lasiosphaeriaceae</taxon>
        <taxon>Cercophora</taxon>
    </lineage>
</organism>
<evidence type="ECO:0000256" key="2">
    <source>
        <dbReference type="SAM" id="MobiDB-lite"/>
    </source>
</evidence>
<dbReference type="Pfam" id="PF01936">
    <property type="entry name" value="NYN"/>
    <property type="match status" value="1"/>
</dbReference>
<dbReference type="InterPro" id="IPR001878">
    <property type="entry name" value="Znf_CCHC"/>
</dbReference>
<dbReference type="AlphaFoldDB" id="A0AA39YJS3"/>
<keyword evidence="1" id="KW-0863">Zinc-finger</keyword>